<protein>
    <recommendedName>
        <fullName evidence="10">Alpha-galactosidase</fullName>
        <ecNumber evidence="10">3.2.1.22</ecNumber>
    </recommendedName>
    <alternativeName>
        <fullName evidence="10">Melibiase</fullName>
    </alternativeName>
</protein>
<evidence type="ECO:0000256" key="4">
    <source>
        <dbReference type="ARBA" id="ARBA00009743"/>
    </source>
</evidence>
<dbReference type="RefSeq" id="XP_062635398.1">
    <property type="nucleotide sequence ID" value="XM_062784311.1"/>
</dbReference>
<reference evidence="12" key="2">
    <citation type="submission" date="2023-05" db="EMBL/GenBank/DDBJ databases">
        <authorList>
            <consortium name="Lawrence Berkeley National Laboratory"/>
            <person name="Steindorff A."/>
            <person name="Hensen N."/>
            <person name="Bonometti L."/>
            <person name="Westerberg I."/>
            <person name="Brannstrom I.O."/>
            <person name="Guillou S."/>
            <person name="Cros-Aarteil S."/>
            <person name="Calhoun S."/>
            <person name="Haridas S."/>
            <person name="Kuo A."/>
            <person name="Mondo S."/>
            <person name="Pangilinan J."/>
            <person name="Riley R."/>
            <person name="Labutti K."/>
            <person name="Andreopoulos B."/>
            <person name="Lipzen A."/>
            <person name="Chen C."/>
            <person name="Yanf M."/>
            <person name="Daum C."/>
            <person name="Ng V."/>
            <person name="Clum A."/>
            <person name="Ohm R."/>
            <person name="Martin F."/>
            <person name="Silar P."/>
            <person name="Natvig D."/>
            <person name="Lalanne C."/>
            <person name="Gautier V."/>
            <person name="Ament-Velasquez S.L."/>
            <person name="Kruys A."/>
            <person name="Hutchinson M.I."/>
            <person name="Powell A.J."/>
            <person name="Barry K."/>
            <person name="Miller A.N."/>
            <person name="Grigoriev I.V."/>
            <person name="Debuchy R."/>
            <person name="Gladieux P."/>
            <person name="Thoren M.H."/>
            <person name="Johannesson H."/>
        </authorList>
    </citation>
    <scope>NUCLEOTIDE SEQUENCE</scope>
    <source>
        <strain evidence="12">CBS 141.50</strain>
    </source>
</reference>
<gene>
    <name evidence="12" type="ORF">C8A04DRAFT_38676</name>
</gene>
<dbReference type="GeneID" id="87820924"/>
<evidence type="ECO:0000256" key="7">
    <source>
        <dbReference type="ARBA" id="ARBA00022801"/>
    </source>
</evidence>
<comment type="function">
    <text evidence="2">Hydrolyzes a variety of simple alpha-D-galactoside as well as more complex molecules such as oligosaccharides and polysaccharides.</text>
</comment>
<dbReference type="Pfam" id="PF16499">
    <property type="entry name" value="Melibiase_2"/>
    <property type="match status" value="1"/>
</dbReference>
<dbReference type="InterPro" id="IPR000111">
    <property type="entry name" value="Glyco_hydro_27/36_CS"/>
</dbReference>
<comment type="catalytic activity">
    <reaction evidence="1 10">
        <text>Hydrolysis of terminal, non-reducing alpha-D-galactose residues in alpha-D-galactosides, including galactose oligosaccharides, galactomannans and galactolipids.</text>
        <dbReference type="EC" id="3.2.1.22"/>
    </reaction>
</comment>
<evidence type="ECO:0000256" key="9">
    <source>
        <dbReference type="ARBA" id="ARBA00023295"/>
    </source>
</evidence>
<dbReference type="Proteomes" id="UP001302676">
    <property type="component" value="Unassembled WGS sequence"/>
</dbReference>
<comment type="subcellular location">
    <subcellularLocation>
        <location evidence="3">Secreted</location>
    </subcellularLocation>
</comment>
<dbReference type="AlphaFoldDB" id="A0AAN6ZKP6"/>
<keyword evidence="13" id="KW-1185">Reference proteome</keyword>
<dbReference type="GO" id="GO:0005576">
    <property type="term" value="C:extracellular region"/>
    <property type="evidence" value="ECO:0007669"/>
    <property type="project" value="UniProtKB-SubCell"/>
</dbReference>
<evidence type="ECO:0000256" key="6">
    <source>
        <dbReference type="ARBA" id="ARBA00022729"/>
    </source>
</evidence>
<dbReference type="Gene3D" id="3.20.20.70">
    <property type="entry name" value="Aldolase class I"/>
    <property type="match status" value="1"/>
</dbReference>
<dbReference type="InterPro" id="IPR017853">
    <property type="entry name" value="GH"/>
</dbReference>
<comment type="similarity">
    <text evidence="4 10">Belongs to the glycosyl hydrolase 27 family.</text>
</comment>
<accession>A0AAN6ZKP6</accession>
<sequence length="445" mass="49600">MRTRSSILAASLAARASALESPDEVGRLPAMGWNSWNEYGCNINEEIFLTTAEKLISTGLADLGYVYVNVDDCWSDKNKGRDPNTQQIIPDSSKFPTGISGLADQIHELGLKVGIYSDAGTGTCLNYPASLGHESIDASTFAEWGVDYLKYDNCYVPSEYNDQYSFDPENIQTNAPADYDWSTSKSAARFSAMRDALLEQNRTILYSICNWGQAHVDLWGNNTGHSWRSSGDIIDAWTGRFEFDNSWGITNIVNQAAFFWNATDFWGHGDWDMLEVGRGNLTLEENRSHFALWAAFKSPLILGTPLHNIQDSILEIISNKELIGFNQDPVYGFPASPYKWGYREDFTYDPTYPAEFWSGSSVAGIHVFMLNTQGGTENKVANFAEIPALKELEAGATYLVHDMWTGEDLGEFTDSYSVDVKSHDTVALRITLPDGSHPNPTWSPR</sequence>
<dbReference type="PANTHER" id="PTHR11452:SF61">
    <property type="entry name" value="ALPHA-GALACTOSIDASE B-RELATED"/>
    <property type="match status" value="1"/>
</dbReference>
<evidence type="ECO:0000313" key="12">
    <source>
        <dbReference type="EMBL" id="KAK4142027.1"/>
    </source>
</evidence>
<evidence type="ECO:0000256" key="5">
    <source>
        <dbReference type="ARBA" id="ARBA00022525"/>
    </source>
</evidence>
<dbReference type="SUPFAM" id="SSF51011">
    <property type="entry name" value="Glycosyl hydrolase domain"/>
    <property type="match status" value="1"/>
</dbReference>
<dbReference type="PRINTS" id="PR00740">
    <property type="entry name" value="GLHYDRLASE27"/>
</dbReference>
<evidence type="ECO:0000256" key="3">
    <source>
        <dbReference type="ARBA" id="ARBA00004613"/>
    </source>
</evidence>
<organism evidence="12 13">
    <name type="scientific">Dichotomopilus funicola</name>
    <dbReference type="NCBI Taxonomy" id="1934379"/>
    <lineage>
        <taxon>Eukaryota</taxon>
        <taxon>Fungi</taxon>
        <taxon>Dikarya</taxon>
        <taxon>Ascomycota</taxon>
        <taxon>Pezizomycotina</taxon>
        <taxon>Sordariomycetes</taxon>
        <taxon>Sordariomycetidae</taxon>
        <taxon>Sordariales</taxon>
        <taxon>Chaetomiaceae</taxon>
        <taxon>Dichotomopilus</taxon>
    </lineage>
</organism>
<dbReference type="CDD" id="cd14792">
    <property type="entry name" value="GH27"/>
    <property type="match status" value="1"/>
</dbReference>
<evidence type="ECO:0000256" key="10">
    <source>
        <dbReference type="RuleBase" id="RU361168"/>
    </source>
</evidence>
<dbReference type="InterPro" id="IPR013785">
    <property type="entry name" value="Aldolase_TIM"/>
</dbReference>
<dbReference type="GO" id="GO:0004557">
    <property type="term" value="F:alpha-galactosidase activity"/>
    <property type="evidence" value="ECO:0007669"/>
    <property type="project" value="UniProtKB-EC"/>
</dbReference>
<evidence type="ECO:0000259" key="11">
    <source>
        <dbReference type="Pfam" id="PF17801"/>
    </source>
</evidence>
<keyword evidence="9 10" id="KW-0326">Glycosidase</keyword>
<evidence type="ECO:0000256" key="2">
    <source>
        <dbReference type="ARBA" id="ARBA00003969"/>
    </source>
</evidence>
<dbReference type="EC" id="3.2.1.22" evidence="10"/>
<dbReference type="Gene3D" id="2.60.40.1180">
    <property type="entry name" value="Golgi alpha-mannosidase II"/>
    <property type="match status" value="1"/>
</dbReference>
<evidence type="ECO:0000313" key="13">
    <source>
        <dbReference type="Proteomes" id="UP001302676"/>
    </source>
</evidence>
<keyword evidence="7 10" id="KW-0378">Hydrolase</keyword>
<name>A0AAN6ZKP6_9PEZI</name>
<dbReference type="InterPro" id="IPR041233">
    <property type="entry name" value="Melibiase_C"/>
</dbReference>
<keyword evidence="6" id="KW-0732">Signal</keyword>
<feature type="domain" description="Alpha galactosidase C-terminal" evidence="11">
    <location>
        <begin position="353"/>
        <end position="430"/>
    </location>
</feature>
<dbReference type="GO" id="GO:0005975">
    <property type="term" value="P:carbohydrate metabolic process"/>
    <property type="evidence" value="ECO:0007669"/>
    <property type="project" value="InterPro"/>
</dbReference>
<dbReference type="PROSITE" id="PS00512">
    <property type="entry name" value="ALPHA_GALACTOSIDASE"/>
    <property type="match status" value="1"/>
</dbReference>
<dbReference type="SUPFAM" id="SSF51445">
    <property type="entry name" value="(Trans)glycosidases"/>
    <property type="match status" value="1"/>
</dbReference>
<dbReference type="EMBL" id="MU853603">
    <property type="protein sequence ID" value="KAK4142027.1"/>
    <property type="molecule type" value="Genomic_DNA"/>
</dbReference>
<reference evidence="12" key="1">
    <citation type="journal article" date="2023" name="Mol. Phylogenet. Evol.">
        <title>Genome-scale phylogeny and comparative genomics of the fungal order Sordariales.</title>
        <authorList>
            <person name="Hensen N."/>
            <person name="Bonometti L."/>
            <person name="Westerberg I."/>
            <person name="Brannstrom I.O."/>
            <person name="Guillou S."/>
            <person name="Cros-Aarteil S."/>
            <person name="Calhoun S."/>
            <person name="Haridas S."/>
            <person name="Kuo A."/>
            <person name="Mondo S."/>
            <person name="Pangilinan J."/>
            <person name="Riley R."/>
            <person name="LaButti K."/>
            <person name="Andreopoulos B."/>
            <person name="Lipzen A."/>
            <person name="Chen C."/>
            <person name="Yan M."/>
            <person name="Daum C."/>
            <person name="Ng V."/>
            <person name="Clum A."/>
            <person name="Steindorff A."/>
            <person name="Ohm R.A."/>
            <person name="Martin F."/>
            <person name="Silar P."/>
            <person name="Natvig D.O."/>
            <person name="Lalanne C."/>
            <person name="Gautier V."/>
            <person name="Ament-Velasquez S.L."/>
            <person name="Kruys A."/>
            <person name="Hutchinson M.I."/>
            <person name="Powell A.J."/>
            <person name="Barry K."/>
            <person name="Miller A.N."/>
            <person name="Grigoriev I.V."/>
            <person name="Debuchy R."/>
            <person name="Gladieux P."/>
            <person name="Hiltunen Thoren M."/>
            <person name="Johannesson H."/>
        </authorList>
    </citation>
    <scope>NUCLEOTIDE SEQUENCE</scope>
    <source>
        <strain evidence="12">CBS 141.50</strain>
    </source>
</reference>
<dbReference type="Pfam" id="PF17801">
    <property type="entry name" value="Melibiase_C"/>
    <property type="match status" value="1"/>
</dbReference>
<keyword evidence="5" id="KW-0964">Secreted</keyword>
<keyword evidence="8" id="KW-0325">Glycoprotein</keyword>
<dbReference type="InterPro" id="IPR002241">
    <property type="entry name" value="Glyco_hydro_27"/>
</dbReference>
<dbReference type="PANTHER" id="PTHR11452">
    <property type="entry name" value="ALPHA-GALACTOSIDASE/ALPHA-N-ACETYLGALACTOSAMINIDASE"/>
    <property type="match status" value="1"/>
</dbReference>
<dbReference type="InterPro" id="IPR013780">
    <property type="entry name" value="Glyco_hydro_b"/>
</dbReference>
<keyword evidence="10" id="KW-1015">Disulfide bond</keyword>
<evidence type="ECO:0000256" key="8">
    <source>
        <dbReference type="ARBA" id="ARBA00023180"/>
    </source>
</evidence>
<proteinExistence type="inferred from homology"/>
<evidence type="ECO:0000256" key="1">
    <source>
        <dbReference type="ARBA" id="ARBA00001255"/>
    </source>
</evidence>
<dbReference type="FunFam" id="3.20.20.70:FF:000197">
    <property type="entry name" value="Alpha-galactosidase"/>
    <property type="match status" value="1"/>
</dbReference>
<comment type="caution">
    <text evidence="12">The sequence shown here is derived from an EMBL/GenBank/DDBJ whole genome shotgun (WGS) entry which is preliminary data.</text>
</comment>